<protein>
    <submittedName>
        <fullName evidence="2">Uncharacterized protein</fullName>
    </submittedName>
</protein>
<keyword evidence="3" id="KW-1185">Reference proteome</keyword>
<gene>
    <name evidence="2" type="ORF">PIB30_072770</name>
</gene>
<organism evidence="2 3">
    <name type="scientific">Stylosanthes scabra</name>
    <dbReference type="NCBI Taxonomy" id="79078"/>
    <lineage>
        <taxon>Eukaryota</taxon>
        <taxon>Viridiplantae</taxon>
        <taxon>Streptophyta</taxon>
        <taxon>Embryophyta</taxon>
        <taxon>Tracheophyta</taxon>
        <taxon>Spermatophyta</taxon>
        <taxon>Magnoliopsida</taxon>
        <taxon>eudicotyledons</taxon>
        <taxon>Gunneridae</taxon>
        <taxon>Pentapetalae</taxon>
        <taxon>rosids</taxon>
        <taxon>fabids</taxon>
        <taxon>Fabales</taxon>
        <taxon>Fabaceae</taxon>
        <taxon>Papilionoideae</taxon>
        <taxon>50 kb inversion clade</taxon>
        <taxon>dalbergioids sensu lato</taxon>
        <taxon>Dalbergieae</taxon>
        <taxon>Pterocarpus clade</taxon>
        <taxon>Stylosanthes</taxon>
    </lineage>
</organism>
<name>A0ABU6VNM7_9FABA</name>
<feature type="compositionally biased region" description="Basic and acidic residues" evidence="1">
    <location>
        <begin position="76"/>
        <end position="90"/>
    </location>
</feature>
<dbReference type="Proteomes" id="UP001341840">
    <property type="component" value="Unassembled WGS sequence"/>
</dbReference>
<evidence type="ECO:0000313" key="2">
    <source>
        <dbReference type="EMBL" id="MED6174831.1"/>
    </source>
</evidence>
<sequence length="146" mass="16279">MAAQIIKCLCLTRNSTPIKSVIITAGPMLIDRSSSNELNLFPGESKENKPKGYGSREERQKNGRIAVDLSGRGKLGKGDDDDRERGDARKVGSVRWQIEREKEVRGGGERGKSRIEREAVTVNLKGSMRRGCDRARWAAAAKLRRR</sequence>
<feature type="region of interest" description="Disordered" evidence="1">
    <location>
        <begin position="34"/>
        <end position="91"/>
    </location>
</feature>
<reference evidence="2 3" key="1">
    <citation type="journal article" date="2023" name="Plants (Basel)">
        <title>Bridging the Gap: Combining Genomics and Transcriptomics Approaches to Understand Stylosanthes scabra, an Orphan Legume from the Brazilian Caatinga.</title>
        <authorList>
            <person name="Ferreira-Neto J.R.C."/>
            <person name="da Silva M.D."/>
            <person name="Binneck E."/>
            <person name="de Melo N.F."/>
            <person name="da Silva R.H."/>
            <person name="de Melo A.L.T.M."/>
            <person name="Pandolfi V."/>
            <person name="Bustamante F.O."/>
            <person name="Brasileiro-Vidal A.C."/>
            <person name="Benko-Iseppon A.M."/>
        </authorList>
    </citation>
    <scope>NUCLEOTIDE SEQUENCE [LARGE SCALE GENOMIC DNA]</scope>
    <source>
        <tissue evidence="2">Leaves</tissue>
    </source>
</reference>
<dbReference type="EMBL" id="JASCZI010151903">
    <property type="protein sequence ID" value="MED6174831.1"/>
    <property type="molecule type" value="Genomic_DNA"/>
</dbReference>
<feature type="compositionally biased region" description="Basic and acidic residues" evidence="1">
    <location>
        <begin position="44"/>
        <end position="61"/>
    </location>
</feature>
<comment type="caution">
    <text evidence="2">The sequence shown here is derived from an EMBL/GenBank/DDBJ whole genome shotgun (WGS) entry which is preliminary data.</text>
</comment>
<evidence type="ECO:0000256" key="1">
    <source>
        <dbReference type="SAM" id="MobiDB-lite"/>
    </source>
</evidence>
<evidence type="ECO:0000313" key="3">
    <source>
        <dbReference type="Proteomes" id="UP001341840"/>
    </source>
</evidence>
<accession>A0ABU6VNM7</accession>
<proteinExistence type="predicted"/>